<dbReference type="GO" id="GO:0035259">
    <property type="term" value="F:nuclear glucocorticoid receptor binding"/>
    <property type="evidence" value="ECO:0007669"/>
    <property type="project" value="TreeGrafter"/>
</dbReference>
<dbReference type="FunFam" id="3.30.50.10:FF:000009">
    <property type="entry name" value="nuclear receptor subfamily 4 group A member 2"/>
    <property type="match status" value="1"/>
</dbReference>
<evidence type="ECO:0000256" key="12">
    <source>
        <dbReference type="ARBA" id="ARBA00075617"/>
    </source>
</evidence>
<evidence type="ECO:0000256" key="7">
    <source>
        <dbReference type="ARBA" id="ARBA00023163"/>
    </source>
</evidence>
<dbReference type="GO" id="GO:0005634">
    <property type="term" value="C:nucleus"/>
    <property type="evidence" value="ECO:0007669"/>
    <property type="project" value="UniProtKB-SubCell"/>
</dbReference>
<dbReference type="InterPro" id="IPR000536">
    <property type="entry name" value="Nucl_hrmn_rcpt_lig-bd"/>
</dbReference>
<dbReference type="Pfam" id="PF00105">
    <property type="entry name" value="zf-C4"/>
    <property type="match status" value="1"/>
</dbReference>
<feature type="domain" description="NR LBD" evidence="16">
    <location>
        <begin position="520"/>
        <end position="755"/>
    </location>
</feature>
<dbReference type="GO" id="GO:0005667">
    <property type="term" value="C:transcription regulator complex"/>
    <property type="evidence" value="ECO:0007669"/>
    <property type="project" value="TreeGrafter"/>
</dbReference>
<evidence type="ECO:0000256" key="13">
    <source>
        <dbReference type="RuleBase" id="RU004334"/>
    </source>
</evidence>
<dbReference type="SMART" id="SM00399">
    <property type="entry name" value="ZnF_C4"/>
    <property type="match status" value="1"/>
</dbReference>
<dbReference type="InterPro" id="IPR013088">
    <property type="entry name" value="Znf_NHR/GATA"/>
</dbReference>
<dbReference type="PROSITE" id="PS51030">
    <property type="entry name" value="NUCLEAR_REC_DBD_2"/>
    <property type="match status" value="1"/>
</dbReference>
<feature type="region of interest" description="Disordered" evidence="14">
    <location>
        <begin position="260"/>
        <end position="351"/>
    </location>
</feature>
<evidence type="ECO:0000256" key="5">
    <source>
        <dbReference type="ARBA" id="ARBA00023015"/>
    </source>
</evidence>
<keyword evidence="2 13" id="KW-0479">Metal-binding</keyword>
<keyword evidence="7 13" id="KW-0804">Transcription</keyword>
<comment type="subunit">
    <text evidence="10">Forms a heterodimer with USP.</text>
</comment>
<dbReference type="SMART" id="SM00430">
    <property type="entry name" value="HOLI"/>
    <property type="match status" value="1"/>
</dbReference>
<dbReference type="PRINTS" id="PR01284">
    <property type="entry name" value="NUCLEARECPTR"/>
</dbReference>
<dbReference type="Gene3D" id="3.30.50.10">
    <property type="entry name" value="Erythroid Transcription Factor GATA-1, subunit A"/>
    <property type="match status" value="1"/>
</dbReference>
<keyword evidence="9 13" id="KW-0539">Nucleus</keyword>
<dbReference type="InterPro" id="IPR001628">
    <property type="entry name" value="Znf_hrmn_rcpt"/>
</dbReference>
<evidence type="ECO:0000256" key="1">
    <source>
        <dbReference type="ARBA" id="ARBA00004123"/>
    </source>
</evidence>
<evidence type="ECO:0000259" key="16">
    <source>
        <dbReference type="PROSITE" id="PS51843"/>
    </source>
</evidence>
<evidence type="ECO:0000256" key="8">
    <source>
        <dbReference type="ARBA" id="ARBA00023170"/>
    </source>
</evidence>
<dbReference type="PROSITE" id="PS51843">
    <property type="entry name" value="NR_LBD"/>
    <property type="match status" value="1"/>
</dbReference>
<dbReference type="SUPFAM" id="SSF48508">
    <property type="entry name" value="Nuclear receptor ligand-binding domain"/>
    <property type="match status" value="1"/>
</dbReference>
<feature type="region of interest" description="Disordered" evidence="14">
    <location>
        <begin position="365"/>
        <end position="419"/>
    </location>
</feature>
<keyword evidence="5 13" id="KW-0805">Transcription regulation</keyword>
<dbReference type="GO" id="GO:0000978">
    <property type="term" value="F:RNA polymerase II cis-regulatory region sequence-specific DNA binding"/>
    <property type="evidence" value="ECO:0007669"/>
    <property type="project" value="TreeGrafter"/>
</dbReference>
<feature type="compositionally biased region" description="Low complexity" evidence="14">
    <location>
        <begin position="215"/>
        <end position="230"/>
    </location>
</feature>
<dbReference type="InterPro" id="IPR035500">
    <property type="entry name" value="NHR-like_dom_sf"/>
</dbReference>
<keyword evidence="18" id="KW-1185">Reference proteome</keyword>
<feature type="domain" description="Nuclear receptor" evidence="15">
    <location>
        <begin position="421"/>
        <end position="496"/>
    </location>
</feature>
<feature type="compositionally biased region" description="Basic residues" evidence="14">
    <location>
        <begin position="282"/>
        <end position="304"/>
    </location>
</feature>
<dbReference type="PANTHER" id="PTHR24085">
    <property type="entry name" value="NUCLEAR HORMONE RECEPTOR"/>
    <property type="match status" value="1"/>
</dbReference>
<gene>
    <name evidence="17" type="ORF">BEMITA_LOCUS745</name>
</gene>
<evidence type="ECO:0000256" key="14">
    <source>
        <dbReference type="SAM" id="MobiDB-lite"/>
    </source>
</evidence>
<evidence type="ECO:0000256" key="6">
    <source>
        <dbReference type="ARBA" id="ARBA00023125"/>
    </source>
</evidence>
<feature type="region of interest" description="Disordered" evidence="14">
    <location>
        <begin position="123"/>
        <end position="159"/>
    </location>
</feature>
<feature type="compositionally biased region" description="Low complexity" evidence="14">
    <location>
        <begin position="370"/>
        <end position="385"/>
    </location>
</feature>
<evidence type="ECO:0000313" key="17">
    <source>
        <dbReference type="EMBL" id="CAH0753403.1"/>
    </source>
</evidence>
<dbReference type="Pfam" id="PF00104">
    <property type="entry name" value="Hormone_recep"/>
    <property type="match status" value="1"/>
</dbReference>
<name>A0A9P0C7S7_BEMTA</name>
<dbReference type="Gene3D" id="1.10.565.10">
    <property type="entry name" value="Retinoid X Receptor"/>
    <property type="match status" value="1"/>
</dbReference>
<reference evidence="17" key="1">
    <citation type="submission" date="2021-12" db="EMBL/GenBank/DDBJ databases">
        <authorList>
            <person name="King R."/>
        </authorList>
    </citation>
    <scope>NUCLEOTIDE SEQUENCE</scope>
</reference>
<evidence type="ECO:0000256" key="11">
    <source>
        <dbReference type="ARBA" id="ARBA00071265"/>
    </source>
</evidence>
<keyword evidence="3 13" id="KW-0863">Zinc-finger</keyword>
<evidence type="ECO:0000256" key="4">
    <source>
        <dbReference type="ARBA" id="ARBA00022833"/>
    </source>
</evidence>
<dbReference type="PRINTS" id="PR00398">
    <property type="entry name" value="STRDHORMONER"/>
</dbReference>
<proteinExistence type="inferred from homology"/>
<dbReference type="InterPro" id="IPR003070">
    <property type="entry name" value="NR4A1-3"/>
</dbReference>
<dbReference type="InterPro" id="IPR001723">
    <property type="entry name" value="Nuclear_hrmn_rcpt"/>
</dbReference>
<evidence type="ECO:0000256" key="3">
    <source>
        <dbReference type="ARBA" id="ARBA00022771"/>
    </source>
</evidence>
<dbReference type="PANTHER" id="PTHR24085:SF4">
    <property type="entry name" value="NUCLEAR HORMONE RECEPTOR HR38-RELATED"/>
    <property type="match status" value="1"/>
</dbReference>
<protein>
    <recommendedName>
        <fullName evidence="11">Probable nuclear hormone receptor HR38</fullName>
    </recommendedName>
    <alternativeName>
        <fullName evidence="12">Nuclear receptor subfamily 4 group A member 4</fullName>
    </alternativeName>
</protein>
<accession>A0A9P0C7S7</accession>
<comment type="subcellular location">
    <subcellularLocation>
        <location evidence="1 13">Nucleus</location>
    </subcellularLocation>
</comment>
<dbReference type="EMBL" id="OU963862">
    <property type="protein sequence ID" value="CAH0753403.1"/>
    <property type="molecule type" value="Genomic_DNA"/>
</dbReference>
<feature type="compositionally biased region" description="Polar residues" evidence="14">
    <location>
        <begin position="128"/>
        <end position="137"/>
    </location>
</feature>
<organism evidence="17 18">
    <name type="scientific">Bemisia tabaci</name>
    <name type="common">Sweetpotato whitefly</name>
    <name type="synonym">Aleurodes tabaci</name>
    <dbReference type="NCBI Taxonomy" id="7038"/>
    <lineage>
        <taxon>Eukaryota</taxon>
        <taxon>Metazoa</taxon>
        <taxon>Ecdysozoa</taxon>
        <taxon>Arthropoda</taxon>
        <taxon>Hexapoda</taxon>
        <taxon>Insecta</taxon>
        <taxon>Pterygota</taxon>
        <taxon>Neoptera</taxon>
        <taxon>Paraneoptera</taxon>
        <taxon>Hemiptera</taxon>
        <taxon>Sternorrhyncha</taxon>
        <taxon>Aleyrodoidea</taxon>
        <taxon>Aleyrodidae</taxon>
        <taxon>Aleyrodinae</taxon>
        <taxon>Bemisia</taxon>
    </lineage>
</organism>
<evidence type="ECO:0000259" key="15">
    <source>
        <dbReference type="PROSITE" id="PS51030"/>
    </source>
</evidence>
<evidence type="ECO:0000313" key="18">
    <source>
        <dbReference type="Proteomes" id="UP001152759"/>
    </source>
</evidence>
<dbReference type="PRINTS" id="PR00047">
    <property type="entry name" value="STROIDFINGER"/>
</dbReference>
<keyword evidence="6 13" id="KW-0238">DNA-binding</keyword>
<feature type="compositionally biased region" description="Pro residues" evidence="14">
    <location>
        <begin position="322"/>
        <end position="337"/>
    </location>
</feature>
<dbReference type="GO" id="GO:0008270">
    <property type="term" value="F:zinc ion binding"/>
    <property type="evidence" value="ECO:0007669"/>
    <property type="project" value="UniProtKB-KW"/>
</dbReference>
<sequence length="758" mass="83648">MILAWRGCVTLESDRVSPAQLEELLPLHLQSESEPESRYLSPSPDLISVGTDLEPEPEPEPELRVCVSVSPRSQSLDSLDSQLLRFDLLPSCVPCPSDEEPPFESESRQELCERVLRGSDPSLHESCSDLTVSQLSPQPILPDRDDSEAGHPAGTGLPQASSSMLLLQTQTSFGSSSFAELLSAPYTCDDSSVPLPEDLDPFSESVFTQNLAAEPSPSDTGDPTDGSDPSDPTPLPSFQETYAALGFKMEEDCYNVAAPAPPPAPYHQSPPPPSCPSYHPLPHPHPHSHPHSHPHPHPHSHSHGHGHEYRPEPLHYPHPHPHPPQYYSPHTHPPTAAPSPQESYSLPHFPSSSAELHATTALGPRHRRASLPLQRSESTSSSSESPKLRLSRTPCPPHSACSSPGSEPSAPAQRPTPPSPSQLCAVCGDSAACQHYGVRTCEGCKGFFKRTVQKGSKYVCLAEKCCPVDKRRRNRCQFCRFQKCLQVGMVKEVVRTDSLKGRRGRLPSKPKSPQESPPSPPVSLITALVRGHLDTSPDLSSLDYSQYREPSPLEPVITEAEKIMQFYTLLTTSIDVIKLFVEKIPGFSDLCPEDQELLFQSACLELFVLRLAYRTRATDTKLVFCNGVVLEKQQCVRSFGDWLFAILDFCQSMHAMEIDLSAFACLCALTIITERHGLKEPHKVEQLQSRISSALQDHVIYNADANRKPQYFSRLLGKLPELRSLSVQGLQRIFYLKLEDLVPAPPLIENMFVASLPF</sequence>
<dbReference type="AlphaFoldDB" id="A0A9P0C7S7"/>
<dbReference type="PROSITE" id="PS00031">
    <property type="entry name" value="NUCLEAR_REC_DBD_1"/>
    <property type="match status" value="1"/>
</dbReference>
<keyword evidence="4 13" id="KW-0862">Zinc</keyword>
<evidence type="ECO:0000256" key="10">
    <source>
        <dbReference type="ARBA" id="ARBA00065130"/>
    </source>
</evidence>
<dbReference type="SUPFAM" id="SSF57716">
    <property type="entry name" value="Glucocorticoid receptor-like (DNA-binding domain)"/>
    <property type="match status" value="1"/>
</dbReference>
<feature type="compositionally biased region" description="Pro residues" evidence="14">
    <location>
        <begin position="260"/>
        <end position="281"/>
    </location>
</feature>
<feature type="region of interest" description="Disordered" evidence="14">
    <location>
        <begin position="28"/>
        <end position="60"/>
    </location>
</feature>
<keyword evidence="8 13" id="KW-0675">Receptor</keyword>
<evidence type="ECO:0000256" key="2">
    <source>
        <dbReference type="ARBA" id="ARBA00022723"/>
    </source>
</evidence>
<evidence type="ECO:0000256" key="9">
    <source>
        <dbReference type="ARBA" id="ARBA00023242"/>
    </source>
</evidence>
<dbReference type="GO" id="GO:0004879">
    <property type="term" value="F:nuclear receptor activity"/>
    <property type="evidence" value="ECO:0007669"/>
    <property type="project" value="InterPro"/>
</dbReference>
<dbReference type="GO" id="GO:0071376">
    <property type="term" value="P:cellular response to corticotropin-releasing hormone stimulus"/>
    <property type="evidence" value="ECO:0007669"/>
    <property type="project" value="TreeGrafter"/>
</dbReference>
<feature type="region of interest" description="Disordered" evidence="14">
    <location>
        <begin position="496"/>
        <end position="521"/>
    </location>
</feature>
<dbReference type="CDD" id="cd06969">
    <property type="entry name" value="NR_DBD_NGFI-B"/>
    <property type="match status" value="1"/>
</dbReference>
<feature type="region of interest" description="Disordered" evidence="14">
    <location>
        <begin position="212"/>
        <end position="238"/>
    </location>
</feature>
<comment type="similarity">
    <text evidence="13">Belongs to the nuclear hormone receptor family.</text>
</comment>
<feature type="compositionally biased region" description="Basic and acidic residues" evidence="14">
    <location>
        <begin position="305"/>
        <end position="315"/>
    </location>
</feature>
<dbReference type="Proteomes" id="UP001152759">
    <property type="component" value="Chromosome 1"/>
</dbReference>